<comment type="cofactor">
    <cofactor evidence="1 5">
        <name>pyridoxal 5'-phosphate</name>
        <dbReference type="ChEBI" id="CHEBI:597326"/>
    </cofactor>
</comment>
<comment type="similarity">
    <text evidence="5">Belongs to the class-II pyridoxal-phosphate-dependent aminotransferase family.</text>
</comment>
<evidence type="ECO:0000256" key="4">
    <source>
        <dbReference type="ARBA" id="ARBA00022898"/>
    </source>
</evidence>
<reference evidence="7 8" key="1">
    <citation type="submission" date="2023-07" db="EMBL/GenBank/DDBJ databases">
        <title>Sorghum-associated microbial communities from plants grown in Nebraska, USA.</title>
        <authorList>
            <person name="Schachtman D."/>
        </authorList>
    </citation>
    <scope>NUCLEOTIDE SEQUENCE [LARGE SCALE GENOMIC DNA]</scope>
    <source>
        <strain evidence="7 8">3262</strain>
    </source>
</reference>
<gene>
    <name evidence="7" type="ORF">J2W55_000297</name>
</gene>
<dbReference type="Gene3D" id="3.90.1150.10">
    <property type="entry name" value="Aspartate Aminotransferase, domain 1"/>
    <property type="match status" value="1"/>
</dbReference>
<dbReference type="PROSITE" id="PS00599">
    <property type="entry name" value="AA_TRANSFER_CLASS_2"/>
    <property type="match status" value="1"/>
</dbReference>
<organism evidence="7 8">
    <name type="scientific">Mucilaginibacter pocheonensis</name>
    <dbReference type="NCBI Taxonomy" id="398050"/>
    <lineage>
        <taxon>Bacteria</taxon>
        <taxon>Pseudomonadati</taxon>
        <taxon>Bacteroidota</taxon>
        <taxon>Sphingobacteriia</taxon>
        <taxon>Sphingobacteriales</taxon>
        <taxon>Sphingobacteriaceae</taxon>
        <taxon>Mucilaginibacter</taxon>
    </lineage>
</organism>
<evidence type="ECO:0000256" key="1">
    <source>
        <dbReference type="ARBA" id="ARBA00001933"/>
    </source>
</evidence>
<evidence type="ECO:0000256" key="5">
    <source>
        <dbReference type="RuleBase" id="RU003693"/>
    </source>
</evidence>
<dbReference type="InterPro" id="IPR050087">
    <property type="entry name" value="AON_synthase_class-II"/>
</dbReference>
<comment type="caution">
    <text evidence="7">The sequence shown here is derived from an EMBL/GenBank/DDBJ whole genome shotgun (WGS) entry which is preliminary data.</text>
</comment>
<evidence type="ECO:0000259" key="6">
    <source>
        <dbReference type="Pfam" id="PF00155"/>
    </source>
</evidence>
<dbReference type="Pfam" id="PF00155">
    <property type="entry name" value="Aminotran_1_2"/>
    <property type="match status" value="1"/>
</dbReference>
<dbReference type="InterPro" id="IPR015421">
    <property type="entry name" value="PyrdxlP-dep_Trfase_major"/>
</dbReference>
<dbReference type="InterPro" id="IPR015422">
    <property type="entry name" value="PyrdxlP-dep_Trfase_small"/>
</dbReference>
<dbReference type="EC" id="2.3.1.29" evidence="7"/>
<evidence type="ECO:0000313" key="7">
    <source>
        <dbReference type="EMBL" id="MDR6940469.1"/>
    </source>
</evidence>
<evidence type="ECO:0000256" key="2">
    <source>
        <dbReference type="ARBA" id="ARBA00005189"/>
    </source>
</evidence>
<name>A0ABU1T531_9SPHI</name>
<dbReference type="GO" id="GO:0008890">
    <property type="term" value="F:glycine C-acetyltransferase activity"/>
    <property type="evidence" value="ECO:0007669"/>
    <property type="project" value="UniProtKB-EC"/>
</dbReference>
<sequence>MDLFDKITKSLGGPIGQHQKWSHGYFSFPKLEGEIGPHMQFNGKEHLIWSLNNYLGLANHPEIREADAQAAADYGMAYPMGARMMSGNSIHHEELENNLAAFVGKQAAFLLNYGYQGMVSIIDSLVDRNDVIVYDAESHACIIDGVRLHMGKRFVYQHNDIESCEKQLERATRLTEQTGGGILLITEGVFGMSGVQGKLKEIVELKKKFDFRLLVDDAHGFGTMGKTGAGTHEAQDCVDGVDVYFGTFAKSMAGIGAFVAADEQIVHFLRYNMRSQTFAKALPMPMVIGLKKRFELLKSKPELREKLWLIANTLQKGLKERGFDLGQSNSMVTPVFLKGDLYEATSLTRDLRENYGIFCSIVIYPVIPKGLIVLRLIPTAAHSLEDVQRTLDAYTEMSEKLKSGYYKENRLEIA</sequence>
<evidence type="ECO:0000256" key="3">
    <source>
        <dbReference type="ARBA" id="ARBA00022679"/>
    </source>
</evidence>
<accession>A0ABU1T531</accession>
<proteinExistence type="inferred from homology"/>
<dbReference type="PANTHER" id="PTHR13693">
    <property type="entry name" value="CLASS II AMINOTRANSFERASE/8-AMINO-7-OXONONANOATE SYNTHASE"/>
    <property type="match status" value="1"/>
</dbReference>
<dbReference type="SUPFAM" id="SSF53383">
    <property type="entry name" value="PLP-dependent transferases"/>
    <property type="match status" value="1"/>
</dbReference>
<feature type="domain" description="Aminotransferase class I/classII large" evidence="6">
    <location>
        <begin position="47"/>
        <end position="392"/>
    </location>
</feature>
<dbReference type="InterPro" id="IPR001917">
    <property type="entry name" value="Aminotrans_II_pyridoxalP_BS"/>
</dbReference>
<keyword evidence="4 5" id="KW-0663">Pyridoxal phosphate</keyword>
<keyword evidence="8" id="KW-1185">Reference proteome</keyword>
<keyword evidence="3 7" id="KW-0808">Transferase</keyword>
<dbReference type="InterPro" id="IPR015424">
    <property type="entry name" value="PyrdxlP-dep_Trfase"/>
</dbReference>
<evidence type="ECO:0000313" key="8">
    <source>
        <dbReference type="Proteomes" id="UP001247620"/>
    </source>
</evidence>
<dbReference type="Gene3D" id="3.40.640.10">
    <property type="entry name" value="Type I PLP-dependent aspartate aminotransferase-like (Major domain)"/>
    <property type="match status" value="1"/>
</dbReference>
<comment type="pathway">
    <text evidence="2">Lipid metabolism.</text>
</comment>
<dbReference type="EMBL" id="JAVDUU010000001">
    <property type="protein sequence ID" value="MDR6940469.1"/>
    <property type="molecule type" value="Genomic_DNA"/>
</dbReference>
<dbReference type="InterPro" id="IPR004839">
    <property type="entry name" value="Aminotransferase_I/II_large"/>
</dbReference>
<keyword evidence="7" id="KW-0012">Acyltransferase</keyword>
<dbReference type="RefSeq" id="WP_310091153.1">
    <property type="nucleotide sequence ID" value="NZ_JAVDUU010000001.1"/>
</dbReference>
<dbReference type="Proteomes" id="UP001247620">
    <property type="component" value="Unassembled WGS sequence"/>
</dbReference>
<protein>
    <submittedName>
        <fullName evidence="7">Glycine C-acetyltransferase</fullName>
        <ecNumber evidence="7">2.3.1.29</ecNumber>
    </submittedName>
</protein>